<feature type="signal peptide" evidence="2">
    <location>
        <begin position="1"/>
        <end position="23"/>
    </location>
</feature>
<dbReference type="RefSeq" id="WP_129062266.1">
    <property type="nucleotide sequence ID" value="NZ_NXIE01000005.1"/>
</dbReference>
<dbReference type="OrthoDB" id="5431130at2"/>
<dbReference type="PANTHER" id="PTHR35936:SF37">
    <property type="entry name" value="AMINO ACID ABC TRANSPORTER SUBSTRATE-BINDING PROTEIN"/>
    <property type="match status" value="1"/>
</dbReference>
<dbReference type="CDD" id="cd01072">
    <property type="entry name" value="PBP2_SMa0082_like"/>
    <property type="match status" value="1"/>
</dbReference>
<dbReference type="EMBL" id="NXIE01000005">
    <property type="protein sequence ID" value="RXK11813.1"/>
    <property type="molecule type" value="Genomic_DNA"/>
</dbReference>
<sequence length="260" mass="28492">MFKNTLLKGLVTGALLGASLLSANQLDDIKSKGVIKIAVPQDFAPFGSVSKDMSIQGYDVDTANLIAKKLGVKLELIPVASANRIPYLQTGKVNLTISSLGKNPERARAIDFSDAYAIFYLGVFGSKDVKVSSPVDLKGKIVGVTRGTIEDIELSKLVDSSVTIKRYEDNNMTTSSFLSGQVKLIATGNVIVSEMARKNPGKEEALTKFMIVNNPCYIGVKKHEPELMKFINEFIKENKENGKLNEISNKWFKMDLPKDL</sequence>
<proteinExistence type="predicted"/>
<name>A0A4V1M115_9BACT</name>
<dbReference type="InterPro" id="IPR001638">
    <property type="entry name" value="Solute-binding_3/MltF_N"/>
</dbReference>
<dbReference type="Gene3D" id="3.40.190.10">
    <property type="entry name" value="Periplasmic binding protein-like II"/>
    <property type="match status" value="2"/>
</dbReference>
<comment type="caution">
    <text evidence="4">The sequence shown here is derived from an EMBL/GenBank/DDBJ whole genome shotgun (WGS) entry which is preliminary data.</text>
</comment>
<evidence type="ECO:0000313" key="4">
    <source>
        <dbReference type="EMBL" id="RXK11813.1"/>
    </source>
</evidence>
<dbReference type="SUPFAM" id="SSF53850">
    <property type="entry name" value="Periplasmic binding protein-like II"/>
    <property type="match status" value="1"/>
</dbReference>
<evidence type="ECO:0000313" key="5">
    <source>
        <dbReference type="Proteomes" id="UP000289718"/>
    </source>
</evidence>
<evidence type="ECO:0000259" key="3">
    <source>
        <dbReference type="SMART" id="SM00062"/>
    </source>
</evidence>
<keyword evidence="1 2" id="KW-0732">Signal</keyword>
<organism evidence="4 5">
    <name type="scientific">Halarcobacter mediterraneus</name>
    <dbReference type="NCBI Taxonomy" id="2023153"/>
    <lineage>
        <taxon>Bacteria</taxon>
        <taxon>Pseudomonadati</taxon>
        <taxon>Campylobacterota</taxon>
        <taxon>Epsilonproteobacteria</taxon>
        <taxon>Campylobacterales</taxon>
        <taxon>Arcobacteraceae</taxon>
        <taxon>Halarcobacter</taxon>
    </lineage>
</organism>
<gene>
    <name evidence="4" type="ORF">CP965_11570</name>
</gene>
<feature type="domain" description="Solute-binding protein family 3/N-terminal" evidence="3">
    <location>
        <begin position="34"/>
        <end position="255"/>
    </location>
</feature>
<protein>
    <submittedName>
        <fullName evidence="4">Amino acid ABC transporter substrate-binding protein</fullName>
    </submittedName>
</protein>
<dbReference type="Proteomes" id="UP000289718">
    <property type="component" value="Unassembled WGS sequence"/>
</dbReference>
<dbReference type="Pfam" id="PF00497">
    <property type="entry name" value="SBP_bac_3"/>
    <property type="match status" value="1"/>
</dbReference>
<evidence type="ECO:0000256" key="2">
    <source>
        <dbReference type="SAM" id="SignalP"/>
    </source>
</evidence>
<keyword evidence="5" id="KW-1185">Reference proteome</keyword>
<dbReference type="PANTHER" id="PTHR35936">
    <property type="entry name" value="MEMBRANE-BOUND LYTIC MUREIN TRANSGLYCOSYLASE F"/>
    <property type="match status" value="1"/>
</dbReference>
<dbReference type="SMART" id="SM00062">
    <property type="entry name" value="PBPb"/>
    <property type="match status" value="1"/>
</dbReference>
<accession>A0A4V1M115</accession>
<reference evidence="4 5" key="1">
    <citation type="submission" date="2017-09" db="EMBL/GenBank/DDBJ databases">
        <title>Genomics of the genus Arcobacter.</title>
        <authorList>
            <person name="Perez-Cataluna A."/>
            <person name="Figueras M.J."/>
            <person name="Salas-Masso N."/>
        </authorList>
    </citation>
    <scope>NUCLEOTIDE SEQUENCE [LARGE SCALE GENOMIC DNA]</scope>
    <source>
        <strain evidence="4 5">F156-34</strain>
    </source>
</reference>
<feature type="chain" id="PRO_5020655872" evidence="2">
    <location>
        <begin position="24"/>
        <end position="260"/>
    </location>
</feature>
<dbReference type="AlphaFoldDB" id="A0A4V1M115"/>
<evidence type="ECO:0000256" key="1">
    <source>
        <dbReference type="ARBA" id="ARBA00022729"/>
    </source>
</evidence>